<dbReference type="OMA" id="VIERIHI"/>
<reference evidence="3 4" key="1">
    <citation type="journal article" date="2011" name="Science">
        <title>The ecoresponsive genome of Daphnia pulex.</title>
        <authorList>
            <person name="Colbourne J.K."/>
            <person name="Pfrender M.E."/>
            <person name="Gilbert D."/>
            <person name="Thomas W.K."/>
            <person name="Tucker A."/>
            <person name="Oakley T.H."/>
            <person name="Tokishita S."/>
            <person name="Aerts A."/>
            <person name="Arnold G.J."/>
            <person name="Basu M.K."/>
            <person name="Bauer D.J."/>
            <person name="Caceres C.E."/>
            <person name="Carmel L."/>
            <person name="Casola C."/>
            <person name="Choi J.H."/>
            <person name="Detter J.C."/>
            <person name="Dong Q."/>
            <person name="Dusheyko S."/>
            <person name="Eads B.D."/>
            <person name="Frohlich T."/>
            <person name="Geiler-Samerotte K.A."/>
            <person name="Gerlach D."/>
            <person name="Hatcher P."/>
            <person name="Jogdeo S."/>
            <person name="Krijgsveld J."/>
            <person name="Kriventseva E.V."/>
            <person name="Kultz D."/>
            <person name="Laforsch C."/>
            <person name="Lindquist E."/>
            <person name="Lopez J."/>
            <person name="Manak J.R."/>
            <person name="Muller J."/>
            <person name="Pangilinan J."/>
            <person name="Patwardhan R.P."/>
            <person name="Pitluck S."/>
            <person name="Pritham E.J."/>
            <person name="Rechtsteiner A."/>
            <person name="Rho M."/>
            <person name="Rogozin I.B."/>
            <person name="Sakarya O."/>
            <person name="Salamov A."/>
            <person name="Schaack S."/>
            <person name="Shapiro H."/>
            <person name="Shiga Y."/>
            <person name="Skalitzky C."/>
            <person name="Smith Z."/>
            <person name="Souvorov A."/>
            <person name="Sung W."/>
            <person name="Tang Z."/>
            <person name="Tsuchiya D."/>
            <person name="Tu H."/>
            <person name="Vos H."/>
            <person name="Wang M."/>
            <person name="Wolf Y.I."/>
            <person name="Yamagata H."/>
            <person name="Yamada T."/>
            <person name="Ye Y."/>
            <person name="Shaw J.R."/>
            <person name="Andrews J."/>
            <person name="Crease T.J."/>
            <person name="Tang H."/>
            <person name="Lucas S.M."/>
            <person name="Robertson H.M."/>
            <person name="Bork P."/>
            <person name="Koonin E.V."/>
            <person name="Zdobnov E.M."/>
            <person name="Grigoriev I.V."/>
            <person name="Lynch M."/>
            <person name="Boore J.L."/>
        </authorList>
    </citation>
    <scope>NUCLEOTIDE SEQUENCE [LARGE SCALE GENOMIC DNA]</scope>
</reference>
<feature type="compositionally biased region" description="Basic and acidic residues" evidence="1">
    <location>
        <begin position="234"/>
        <end position="252"/>
    </location>
</feature>
<dbReference type="InParanoid" id="E9GML4"/>
<dbReference type="OrthoDB" id="6339459at2759"/>
<evidence type="ECO:0000256" key="2">
    <source>
        <dbReference type="SAM" id="Phobius"/>
    </source>
</evidence>
<protein>
    <submittedName>
        <fullName evidence="3">Uncharacterized protein</fullName>
    </submittedName>
</protein>
<evidence type="ECO:0000256" key="1">
    <source>
        <dbReference type="SAM" id="MobiDB-lite"/>
    </source>
</evidence>
<feature type="compositionally biased region" description="Basic and acidic residues" evidence="1">
    <location>
        <begin position="215"/>
        <end position="224"/>
    </location>
</feature>
<dbReference type="KEGG" id="dpx:DAPPUDRAFT_304900"/>
<feature type="region of interest" description="Disordered" evidence="1">
    <location>
        <begin position="209"/>
        <end position="253"/>
    </location>
</feature>
<dbReference type="EMBL" id="GL732553">
    <property type="protein sequence ID" value="EFX79273.1"/>
    <property type="molecule type" value="Genomic_DNA"/>
</dbReference>
<keyword evidence="2" id="KW-0812">Transmembrane</keyword>
<organism evidence="3 4">
    <name type="scientific">Daphnia pulex</name>
    <name type="common">Water flea</name>
    <dbReference type="NCBI Taxonomy" id="6669"/>
    <lineage>
        <taxon>Eukaryota</taxon>
        <taxon>Metazoa</taxon>
        <taxon>Ecdysozoa</taxon>
        <taxon>Arthropoda</taxon>
        <taxon>Crustacea</taxon>
        <taxon>Branchiopoda</taxon>
        <taxon>Diplostraca</taxon>
        <taxon>Cladocera</taxon>
        <taxon>Anomopoda</taxon>
        <taxon>Daphniidae</taxon>
        <taxon>Daphnia</taxon>
    </lineage>
</organism>
<keyword evidence="4" id="KW-1185">Reference proteome</keyword>
<feature type="region of interest" description="Disordered" evidence="1">
    <location>
        <begin position="142"/>
        <end position="167"/>
    </location>
</feature>
<gene>
    <name evidence="3" type="ORF">DAPPUDRAFT_304900</name>
</gene>
<name>E9GML4_DAPPU</name>
<keyword evidence="2" id="KW-0472">Membrane</keyword>
<proteinExistence type="predicted"/>
<evidence type="ECO:0000313" key="3">
    <source>
        <dbReference type="EMBL" id="EFX79273.1"/>
    </source>
</evidence>
<evidence type="ECO:0000313" key="4">
    <source>
        <dbReference type="Proteomes" id="UP000000305"/>
    </source>
</evidence>
<dbReference type="eggNOG" id="ENOG502QVBA">
    <property type="taxonomic scope" value="Eukaryota"/>
</dbReference>
<dbReference type="Proteomes" id="UP000000305">
    <property type="component" value="Unassembled WGS sequence"/>
</dbReference>
<feature type="transmembrane region" description="Helical" evidence="2">
    <location>
        <begin position="12"/>
        <end position="28"/>
    </location>
</feature>
<sequence>MCRPETRHTPVGWLYFLAVICVTAPFVVSHEAEMHGWDSSQGKRADALDSLFSNLEIEKLQALLKNIPPAELRKVASQVVGDISASQPTELEKRRSILKAIKEKGLLESWKEDLESLIFDDNALPTEHSDDKAKKFQNNLKCNEKHGDEPSVSHEHHHDMPEGPMSKNIKESVDQLLGLSESNGTPSSINQEQILRNDAEYLLEVAEDELDEPEEKLLPPKPDPKPYQTSKKSSSSEKRKESNKKPYKKEEPLDALVGMAKKLLGQEGNNPTLDIVANMASAYIKNMDNSGKKKNANSGPDLSAMLQMASLFSGGNAGQDNPLQSIMSLLGNSGMDMNQLLQMGSAFMGNGLEAPASRKSKSSNPFAEMLIRIVANFLNMDSVVLLDYYTGLTKLTEAKSWNEINAILRKTTGMDVETTLDLLMNDDVRQQLSDSATSSLAHWLQEFLDPDSFQSKITYLNAFAFQNKYPLVDSKNFVESLSVLVERLSEDYLNAKINLRPYLKQSEKQINALLHVDGSERLDFRKLSENELALIIRNTMKNEVFDPLAELWTDFRYATRFPKCARTIVCLRNAPSNSARSSQGLKQGVTRAMSTVVVWALSKTNNRGMPPFDVLYKAAFDGTTDCETKYRENCNQILNGPLPSMRLDYEHHEL</sequence>
<accession>E9GML4</accession>
<dbReference type="AlphaFoldDB" id="E9GML4"/>
<dbReference type="HOGENOM" id="CLU_419364_0_0_1"/>
<keyword evidence="2" id="KW-1133">Transmembrane helix</keyword>
<feature type="compositionally biased region" description="Basic and acidic residues" evidence="1">
    <location>
        <begin position="142"/>
        <end position="161"/>
    </location>
</feature>
<dbReference type="PhylomeDB" id="E9GML4"/>